<feature type="transmembrane region" description="Helical" evidence="1">
    <location>
        <begin position="12"/>
        <end position="37"/>
    </location>
</feature>
<sequence length="162" mass="19190">MEKQKNLLHKIIQIISVVLMIFLLINIFNMIYMIFLIRETGDVINISDNIRSEIQRLVKLELSGDPQNDMIDTIDKIINDFEYDKTRNKWEKQQDPATLEKLDLIPEMWRKLRTDLINYRLNASNKEPLLQSSEAYFKTINYVVEATENYSTEKIVCCKIKT</sequence>
<evidence type="ECO:0000256" key="1">
    <source>
        <dbReference type="SAM" id="Phobius"/>
    </source>
</evidence>
<gene>
    <name evidence="2" type="ORF">GH810_16645</name>
</gene>
<protein>
    <submittedName>
        <fullName evidence="2">Uncharacterized protein</fullName>
    </submittedName>
</protein>
<comment type="caution">
    <text evidence="2">The sequence shown here is derived from an EMBL/GenBank/DDBJ whole genome shotgun (WGS) entry which is preliminary data.</text>
</comment>
<organism evidence="2 3">
    <name type="scientific">Acetobacterium paludosum</name>
    <dbReference type="NCBI Taxonomy" id="52693"/>
    <lineage>
        <taxon>Bacteria</taxon>
        <taxon>Bacillati</taxon>
        <taxon>Bacillota</taxon>
        <taxon>Clostridia</taxon>
        <taxon>Eubacteriales</taxon>
        <taxon>Eubacteriaceae</taxon>
        <taxon>Acetobacterium</taxon>
    </lineage>
</organism>
<reference evidence="2" key="2">
    <citation type="submission" date="2020-10" db="EMBL/GenBank/DDBJ databases">
        <title>Comparative genomics of the Acetobacterium genus.</title>
        <authorList>
            <person name="Marshall C."/>
            <person name="May H."/>
            <person name="Norman S."/>
        </authorList>
    </citation>
    <scope>NUCLEOTIDE SEQUENCE</scope>
    <source>
        <strain evidence="2">DER-2019</strain>
    </source>
</reference>
<keyword evidence="1" id="KW-0472">Membrane</keyword>
<name>A0A923I0B9_9FIRM</name>
<dbReference type="RefSeq" id="WP_148568566.1">
    <property type="nucleotide sequence ID" value="NZ_RXYA01000021.1"/>
</dbReference>
<keyword evidence="1" id="KW-1133">Transmembrane helix</keyword>
<keyword evidence="3" id="KW-1185">Reference proteome</keyword>
<keyword evidence="1" id="KW-0812">Transmembrane</keyword>
<dbReference type="Proteomes" id="UP000616595">
    <property type="component" value="Unassembled WGS sequence"/>
</dbReference>
<reference evidence="2" key="1">
    <citation type="submission" date="2019-10" db="EMBL/GenBank/DDBJ databases">
        <authorList>
            <person name="Ross D.E."/>
            <person name="Gulliver D."/>
        </authorList>
    </citation>
    <scope>NUCLEOTIDE SEQUENCE</scope>
    <source>
        <strain evidence="2">DER-2019</strain>
    </source>
</reference>
<dbReference type="AlphaFoldDB" id="A0A923I0B9"/>
<evidence type="ECO:0000313" key="3">
    <source>
        <dbReference type="Proteomes" id="UP000616595"/>
    </source>
</evidence>
<dbReference type="EMBL" id="WJBD01000031">
    <property type="protein sequence ID" value="MBC3889929.1"/>
    <property type="molecule type" value="Genomic_DNA"/>
</dbReference>
<evidence type="ECO:0000313" key="2">
    <source>
        <dbReference type="EMBL" id="MBC3889929.1"/>
    </source>
</evidence>
<proteinExistence type="predicted"/>
<accession>A0A923I0B9</accession>